<name>I2Q6Y6_9BACT</name>
<proteinExistence type="predicted"/>
<dbReference type="OrthoDB" id="7595039at2"/>
<feature type="domain" description="Tautomerase cis-CaaD-like" evidence="1">
    <location>
        <begin position="1"/>
        <end position="133"/>
    </location>
</feature>
<evidence type="ECO:0000259" key="1">
    <source>
        <dbReference type="Pfam" id="PF14832"/>
    </source>
</evidence>
<dbReference type="Gene3D" id="3.30.429.10">
    <property type="entry name" value="Macrophage Migration Inhibitory Factor"/>
    <property type="match status" value="2"/>
</dbReference>
<dbReference type="Pfam" id="PF14832">
    <property type="entry name" value="Tautomerase_3"/>
    <property type="match status" value="1"/>
</dbReference>
<reference evidence="2" key="1">
    <citation type="submission" date="2011-11" db="EMBL/GenBank/DDBJ databases">
        <title>Improved High-Quality Draft sequence of Desulfovibrio sp. U5L.</title>
        <authorList>
            <consortium name="US DOE Joint Genome Institute"/>
            <person name="Lucas S."/>
            <person name="Han J."/>
            <person name="Lapidus A."/>
            <person name="Cheng J.-F."/>
            <person name="Goodwin L."/>
            <person name="Pitluck S."/>
            <person name="Peters L."/>
            <person name="Ovchinnikova G."/>
            <person name="Held B."/>
            <person name="Detter J.C."/>
            <person name="Han C."/>
            <person name="Tapia R."/>
            <person name="Land M."/>
            <person name="Hauser L."/>
            <person name="Kyrpides N."/>
            <person name="Ivanova N."/>
            <person name="Pagani I."/>
            <person name="Gabster J."/>
            <person name="Walker C."/>
            <person name="Stolyar S."/>
            <person name="Stahl D."/>
            <person name="Arkin A."/>
            <person name="Dehal P."/>
            <person name="Hazen T."/>
            <person name="Woyke T."/>
        </authorList>
    </citation>
    <scope>NUCLEOTIDE SEQUENCE [LARGE SCALE GENOMIC DNA]</scope>
    <source>
        <strain evidence="2">U5L</strain>
    </source>
</reference>
<sequence>MPIMHVYYPQGSLPGERKAALAQKLTDVLLQMEGNARTAGGLGFASVLFTGVAPSDWWVGGRNDATSVAPPGKFLVRVSIPEGYMNQAHKTEVHVAVTAAIVAVTGNPADPKQGASVQVIIDEVTEGNWASHGRTISLANIADTVGLPKNGERFQWVRAYFDAKARQFAAAGYPADVGGLLNDSK</sequence>
<dbReference type="SUPFAM" id="SSF55331">
    <property type="entry name" value="Tautomerase/MIF"/>
    <property type="match status" value="2"/>
</dbReference>
<dbReference type="HOGENOM" id="CLU_1459113_0_0_7"/>
<dbReference type="STRING" id="596152.DesU5LDRAFT_3933"/>
<protein>
    <submittedName>
        <fullName evidence="2">Uncharacterized protein, 4-oxalocrotonate tautomerase</fullName>
    </submittedName>
</protein>
<organism evidence="2">
    <name type="scientific">Desulfovibrio sp. U5L</name>
    <dbReference type="NCBI Taxonomy" id="596152"/>
    <lineage>
        <taxon>Bacteria</taxon>
        <taxon>Pseudomonadati</taxon>
        <taxon>Thermodesulfobacteriota</taxon>
        <taxon>Desulfovibrionia</taxon>
        <taxon>Desulfovibrionales</taxon>
        <taxon>Desulfovibrionaceae</taxon>
        <taxon>Desulfovibrio</taxon>
    </lineage>
</organism>
<dbReference type="InterPro" id="IPR014347">
    <property type="entry name" value="Tautomerase/MIF_sf"/>
</dbReference>
<gene>
    <name evidence="2" type="ORF">DesU5LDRAFT_3933</name>
</gene>
<accession>I2Q6Y6</accession>
<dbReference type="InterPro" id="IPR028116">
    <property type="entry name" value="Cis-CaaD-like"/>
</dbReference>
<dbReference type="eggNOG" id="ENOG5033C5J">
    <property type="taxonomic scope" value="Bacteria"/>
</dbReference>
<dbReference type="PANTHER" id="PTHR35530">
    <property type="entry name" value="TAUTOMERASE-RELATED"/>
    <property type="match status" value="1"/>
</dbReference>
<dbReference type="EMBL" id="JH600068">
    <property type="protein sequence ID" value="EIG55542.1"/>
    <property type="molecule type" value="Genomic_DNA"/>
</dbReference>
<evidence type="ECO:0000313" key="2">
    <source>
        <dbReference type="EMBL" id="EIG55542.1"/>
    </source>
</evidence>
<dbReference type="AlphaFoldDB" id="I2Q6Y6"/>
<dbReference type="PANTHER" id="PTHR35530:SF1">
    <property type="entry name" value="2-HYDROXYMUCONATE TAUTOMERASE"/>
    <property type="match status" value="1"/>
</dbReference>